<dbReference type="Proteomes" id="UP000440578">
    <property type="component" value="Unassembled WGS sequence"/>
</dbReference>
<dbReference type="SUPFAM" id="SSF49854">
    <property type="entry name" value="Spermadhesin, CUB domain"/>
    <property type="match status" value="2"/>
</dbReference>
<dbReference type="CDD" id="cd00041">
    <property type="entry name" value="CUB"/>
    <property type="match status" value="1"/>
</dbReference>
<evidence type="ECO:0000256" key="1">
    <source>
        <dbReference type="ARBA" id="ARBA00023157"/>
    </source>
</evidence>
<dbReference type="PANTHER" id="PTHR47537:SF1">
    <property type="entry name" value="CUB DOMAIN-CONTAINING PROTEIN"/>
    <property type="match status" value="1"/>
</dbReference>
<accession>A0A6A4VGT4</accession>
<evidence type="ECO:0000313" key="5">
    <source>
        <dbReference type="EMBL" id="KAF0289722.1"/>
    </source>
</evidence>
<evidence type="ECO:0000313" key="6">
    <source>
        <dbReference type="Proteomes" id="UP000440578"/>
    </source>
</evidence>
<dbReference type="EMBL" id="VIIS01002012">
    <property type="protein sequence ID" value="KAF0289722.1"/>
    <property type="molecule type" value="Genomic_DNA"/>
</dbReference>
<feature type="domain" description="CUB" evidence="4">
    <location>
        <begin position="52"/>
        <end position="178"/>
    </location>
</feature>
<feature type="chain" id="PRO_5025537065" description="CUB domain-containing protein" evidence="3">
    <location>
        <begin position="27"/>
        <end position="378"/>
    </location>
</feature>
<dbReference type="AlphaFoldDB" id="A0A6A4VGT4"/>
<keyword evidence="3" id="KW-0732">Signal</keyword>
<dbReference type="OrthoDB" id="6155811at2759"/>
<name>A0A6A4VGT4_AMPAM</name>
<reference evidence="5 6" key="1">
    <citation type="submission" date="2019-07" db="EMBL/GenBank/DDBJ databases">
        <title>Draft genome assembly of a fouling barnacle, Amphibalanus amphitrite (Darwin, 1854): The first reference genome for Thecostraca.</title>
        <authorList>
            <person name="Kim W."/>
        </authorList>
    </citation>
    <scope>NUCLEOTIDE SEQUENCE [LARGE SCALE GENOMIC DNA]</scope>
    <source>
        <strain evidence="5">SNU_AA5</strain>
        <tissue evidence="5">Soma without cirri and trophi</tissue>
    </source>
</reference>
<feature type="domain" description="CUB" evidence="4">
    <location>
        <begin position="260"/>
        <end position="378"/>
    </location>
</feature>
<protein>
    <recommendedName>
        <fullName evidence="4">CUB domain-containing protein</fullName>
    </recommendedName>
</protein>
<dbReference type="PANTHER" id="PTHR47537">
    <property type="entry name" value="CUBILIN"/>
    <property type="match status" value="1"/>
</dbReference>
<evidence type="ECO:0000259" key="4">
    <source>
        <dbReference type="PROSITE" id="PS01180"/>
    </source>
</evidence>
<dbReference type="InterPro" id="IPR000859">
    <property type="entry name" value="CUB_dom"/>
</dbReference>
<feature type="signal peptide" evidence="3">
    <location>
        <begin position="1"/>
        <end position="26"/>
    </location>
</feature>
<dbReference type="GO" id="GO:0005886">
    <property type="term" value="C:plasma membrane"/>
    <property type="evidence" value="ECO:0007669"/>
    <property type="project" value="TreeGrafter"/>
</dbReference>
<dbReference type="InterPro" id="IPR053207">
    <property type="entry name" value="Non-NMDA_GluR_Accessory"/>
</dbReference>
<sequence length="378" mass="42079">MPSSLKRSRQLLLLCLLLAKLCRSNGRGYEEHYPPVARQEFLPVEEVQTGQCNKTVAIYEDVSTPSVTAETYNKPLTCWYEFRPNGAPSSDYVIDIRFKTFNVGRVHNSTTCRGGYVQIIDGNEETPVTNHLSPGFFCGEMQNSKNFISETNSVKLIFHVDNFTEGTYLSFFSRTELTRALHKRYGKQPELYPGGRRGDPVHQTIFDTDRFPHSVTGSGTDLLVTFTSSPAGPLLNEGFQFSVGSVPGKRDTQGKLSGLCDWIFGARRLRRSGQSSGQFSSLAHWYPANTTCRHLIRADSGQRVRLRFTSFRVDPITAPLAADDGDCAESLAVYDAAEPRSDRLLQLFCDTFSAPAKSDPILSTGRTLLVLFTSRTGQ</sequence>
<dbReference type="Gene3D" id="2.60.120.290">
    <property type="entry name" value="Spermadhesin, CUB domain"/>
    <property type="match status" value="2"/>
</dbReference>
<dbReference type="SMART" id="SM00042">
    <property type="entry name" value="CUB"/>
    <property type="match status" value="1"/>
</dbReference>
<organism evidence="5 6">
    <name type="scientific">Amphibalanus amphitrite</name>
    <name type="common">Striped barnacle</name>
    <name type="synonym">Balanus amphitrite</name>
    <dbReference type="NCBI Taxonomy" id="1232801"/>
    <lineage>
        <taxon>Eukaryota</taxon>
        <taxon>Metazoa</taxon>
        <taxon>Ecdysozoa</taxon>
        <taxon>Arthropoda</taxon>
        <taxon>Crustacea</taxon>
        <taxon>Multicrustacea</taxon>
        <taxon>Cirripedia</taxon>
        <taxon>Thoracica</taxon>
        <taxon>Thoracicalcarea</taxon>
        <taxon>Balanomorpha</taxon>
        <taxon>Balanoidea</taxon>
        <taxon>Balanidae</taxon>
        <taxon>Amphibalaninae</taxon>
        <taxon>Amphibalanus</taxon>
    </lineage>
</organism>
<keyword evidence="1" id="KW-1015">Disulfide bond</keyword>
<dbReference type="PROSITE" id="PS01180">
    <property type="entry name" value="CUB"/>
    <property type="match status" value="2"/>
</dbReference>
<dbReference type="InterPro" id="IPR035914">
    <property type="entry name" value="Sperma_CUB_dom_sf"/>
</dbReference>
<proteinExistence type="predicted"/>
<gene>
    <name evidence="5" type="ORF">FJT64_012075</name>
</gene>
<evidence type="ECO:0000256" key="3">
    <source>
        <dbReference type="SAM" id="SignalP"/>
    </source>
</evidence>
<evidence type="ECO:0000256" key="2">
    <source>
        <dbReference type="PROSITE-ProRule" id="PRU00059"/>
    </source>
</evidence>
<keyword evidence="6" id="KW-1185">Reference proteome</keyword>
<comment type="caution">
    <text evidence="5">The sequence shown here is derived from an EMBL/GenBank/DDBJ whole genome shotgun (WGS) entry which is preliminary data.</text>
</comment>
<dbReference type="Pfam" id="PF00431">
    <property type="entry name" value="CUB"/>
    <property type="match status" value="2"/>
</dbReference>
<comment type="caution">
    <text evidence="2">Lacks conserved residue(s) required for the propagation of feature annotation.</text>
</comment>